<feature type="transmembrane region" description="Helical" evidence="8">
    <location>
        <begin position="277"/>
        <end position="297"/>
    </location>
</feature>
<dbReference type="PANTHER" id="PTHR30047">
    <property type="entry name" value="HIGH-AFFINITY CHOLINE TRANSPORT PROTEIN-RELATED"/>
    <property type="match status" value="1"/>
</dbReference>
<dbReference type="InterPro" id="IPR018093">
    <property type="entry name" value="BCCT_CS"/>
</dbReference>
<organism evidence="9 10">
    <name type="scientific">Paracidovorax avenae (strain ATCC 19860 / DSM 7227 / CCUG 15838 / JCM 20985 / LMG 2117 / NCPPB 1011)</name>
    <name type="common">Acidovorax avenae</name>
    <dbReference type="NCBI Taxonomy" id="643561"/>
    <lineage>
        <taxon>Bacteria</taxon>
        <taxon>Pseudomonadati</taxon>
        <taxon>Pseudomonadota</taxon>
        <taxon>Betaproteobacteria</taxon>
        <taxon>Burkholderiales</taxon>
        <taxon>Comamonadaceae</taxon>
        <taxon>Paracidovorax</taxon>
    </lineage>
</organism>
<dbReference type="EMBL" id="CP002521">
    <property type="protein sequence ID" value="ADX47036.1"/>
    <property type="molecule type" value="Genomic_DNA"/>
</dbReference>
<dbReference type="NCBIfam" id="TIGR00842">
    <property type="entry name" value="bcct"/>
    <property type="match status" value="1"/>
</dbReference>
<reference evidence="9" key="1">
    <citation type="submission" date="2011-02" db="EMBL/GenBank/DDBJ databases">
        <title>Complete sequence of Acidovorax avenae subsp. avenae ATCC 19860.</title>
        <authorList>
            <consortium name="US DOE Joint Genome Institute"/>
            <person name="Lucas S."/>
            <person name="Copeland A."/>
            <person name="Lapidus A."/>
            <person name="Cheng J.-F."/>
            <person name="Goodwin L."/>
            <person name="Pitluck S."/>
            <person name="Chertkov O."/>
            <person name="Held B."/>
            <person name="Detter J.C."/>
            <person name="Han C."/>
            <person name="Tapia R."/>
            <person name="Land M."/>
            <person name="Hauser L."/>
            <person name="Kyrpides N."/>
            <person name="Ivanova N."/>
            <person name="Ovchinnikova G."/>
            <person name="Pagani I."/>
            <person name="Gordon S."/>
            <person name="Woyke T."/>
        </authorList>
    </citation>
    <scope>NUCLEOTIDE SEQUENCE</scope>
    <source>
        <strain evidence="9">ATCC 19860</strain>
    </source>
</reference>
<comment type="similarity">
    <text evidence="2">Belongs to the BCCT transporter (TC 2.A.15) family.</text>
</comment>
<feature type="transmembrane region" description="Helical" evidence="8">
    <location>
        <begin position="362"/>
        <end position="387"/>
    </location>
</feature>
<dbReference type="PANTHER" id="PTHR30047:SF7">
    <property type="entry name" value="HIGH-AFFINITY CHOLINE TRANSPORT PROTEIN"/>
    <property type="match status" value="1"/>
</dbReference>
<gene>
    <name evidence="9" type="ordered locus">Acav_3134</name>
</gene>
<feature type="transmembrane region" description="Helical" evidence="8">
    <location>
        <begin position="487"/>
        <end position="508"/>
    </location>
</feature>
<dbReference type="HOGENOM" id="CLU_010118_5_0_4"/>
<comment type="subcellular location">
    <subcellularLocation>
        <location evidence="1">Cell membrane</location>
        <topology evidence="1">Multi-pass membrane protein</topology>
    </subcellularLocation>
</comment>
<dbReference type="Pfam" id="PF02028">
    <property type="entry name" value="BCCT"/>
    <property type="match status" value="1"/>
</dbReference>
<keyword evidence="5 8" id="KW-0812">Transmembrane</keyword>
<feature type="transmembrane region" description="Helical" evidence="8">
    <location>
        <begin position="23"/>
        <end position="46"/>
    </location>
</feature>
<dbReference type="OrthoDB" id="9775735at2"/>
<evidence type="ECO:0000256" key="3">
    <source>
        <dbReference type="ARBA" id="ARBA00022448"/>
    </source>
</evidence>
<evidence type="ECO:0000256" key="6">
    <source>
        <dbReference type="ARBA" id="ARBA00022989"/>
    </source>
</evidence>
<dbReference type="Proteomes" id="UP000002482">
    <property type="component" value="Chromosome"/>
</dbReference>
<feature type="transmembrane region" description="Helical" evidence="8">
    <location>
        <begin position="332"/>
        <end position="350"/>
    </location>
</feature>
<keyword evidence="3" id="KW-0813">Transport</keyword>
<dbReference type="GO" id="GO:0005886">
    <property type="term" value="C:plasma membrane"/>
    <property type="evidence" value="ECO:0007669"/>
    <property type="project" value="UniProtKB-SubCell"/>
</dbReference>
<evidence type="ECO:0000256" key="1">
    <source>
        <dbReference type="ARBA" id="ARBA00004651"/>
    </source>
</evidence>
<evidence type="ECO:0000256" key="2">
    <source>
        <dbReference type="ARBA" id="ARBA00005658"/>
    </source>
</evidence>
<dbReference type="RefSeq" id="WP_013595525.1">
    <property type="nucleotide sequence ID" value="NC_015138.1"/>
</dbReference>
<keyword evidence="4" id="KW-1003">Cell membrane</keyword>
<feature type="transmembrane region" description="Helical" evidence="8">
    <location>
        <begin position="407"/>
        <end position="433"/>
    </location>
</feature>
<dbReference type="GO" id="GO:0022857">
    <property type="term" value="F:transmembrane transporter activity"/>
    <property type="evidence" value="ECO:0007669"/>
    <property type="project" value="InterPro"/>
</dbReference>
<sequence length="533" mass="57080">MQAPSASPPPPGRPSLLERARSAALGNLQLTVSAGLIAAVVLWGLASPASLGTFFGALLSDITRNFGWLYLWVVLALVVLALFLALSRYGDLKLGDEDEEPEFSTATWFAMLFAAGMGIGLVFWGVAEPVSHYGLPPPGIAPQTPEAAGAAMRYAFFHWGLHPWAIYGIVGLAIAFFQFRRQAPALVSSATESLPWRGMRHLSPLVNVLAVVATAFGVAASLGMGAAQINGGLQAVFGVPVGPWPQAAIIVVTTALFITSAVSGVDRGIKWLSSANLLLAAFLALAVFLLGPTVSLVNTFTNTLGAYLSEFVRTSLRMSPFRDSTWVGDWTIFYWSWWIAWSPFVGLFIARVSRGRTIREFVLGTVIAPSLVGFLWFSIFGGTALHLEIFRQIPLAAAAQADPATAMFAMFGAMPLGLAMSIVATVLVVVFFVTSGDSATLVLGTMSTRGDPDPSARVKIVWGLLVAGIALSLLFAGGLQAVQTATIVFALPFALVLVLMAVALLRAVREDHEAERQRERALRRRMREMAMRE</sequence>
<feature type="transmembrane region" description="Helical" evidence="8">
    <location>
        <begin position="66"/>
        <end position="86"/>
    </location>
</feature>
<feature type="transmembrane region" description="Helical" evidence="8">
    <location>
        <begin position="247"/>
        <end position="265"/>
    </location>
</feature>
<dbReference type="AlphaFoldDB" id="F0Q7G3"/>
<name>F0Q7G3_PARA1</name>
<dbReference type="GeneID" id="34235874"/>
<feature type="transmembrane region" description="Helical" evidence="8">
    <location>
        <begin position="106"/>
        <end position="127"/>
    </location>
</feature>
<dbReference type="PROSITE" id="PS01303">
    <property type="entry name" value="BCCT"/>
    <property type="match status" value="1"/>
</dbReference>
<feature type="transmembrane region" description="Helical" evidence="8">
    <location>
        <begin position="161"/>
        <end position="179"/>
    </location>
</feature>
<proteinExistence type="inferred from homology"/>
<evidence type="ECO:0000256" key="7">
    <source>
        <dbReference type="ARBA" id="ARBA00023136"/>
    </source>
</evidence>
<dbReference type="InterPro" id="IPR000060">
    <property type="entry name" value="BCCT_transptr"/>
</dbReference>
<evidence type="ECO:0000256" key="8">
    <source>
        <dbReference type="SAM" id="Phobius"/>
    </source>
</evidence>
<evidence type="ECO:0000313" key="10">
    <source>
        <dbReference type="Proteomes" id="UP000002482"/>
    </source>
</evidence>
<evidence type="ECO:0000256" key="5">
    <source>
        <dbReference type="ARBA" id="ARBA00022692"/>
    </source>
</evidence>
<dbReference type="KEGG" id="aaa:Acav_3134"/>
<keyword evidence="6 8" id="KW-1133">Transmembrane helix</keyword>
<protein>
    <submittedName>
        <fullName evidence="9">Choline/carnitine/betaine transporter</fullName>
    </submittedName>
</protein>
<evidence type="ECO:0000313" key="9">
    <source>
        <dbReference type="EMBL" id="ADX47036.1"/>
    </source>
</evidence>
<keyword evidence="7 8" id="KW-0472">Membrane</keyword>
<keyword evidence="10" id="KW-1185">Reference proteome</keyword>
<evidence type="ECO:0000256" key="4">
    <source>
        <dbReference type="ARBA" id="ARBA00022475"/>
    </source>
</evidence>
<feature type="transmembrane region" description="Helical" evidence="8">
    <location>
        <begin position="205"/>
        <end position="227"/>
    </location>
</feature>
<feature type="transmembrane region" description="Helical" evidence="8">
    <location>
        <begin position="460"/>
        <end position="481"/>
    </location>
</feature>
<accession>F0Q7G3</accession>